<dbReference type="GO" id="GO:0006081">
    <property type="term" value="P:aldehyde metabolic process"/>
    <property type="evidence" value="ECO:0007669"/>
    <property type="project" value="InterPro"/>
</dbReference>
<comment type="caution">
    <text evidence="4">The sequence shown here is derived from an EMBL/GenBank/DDBJ whole genome shotgun (WGS) entry which is preliminary data.</text>
</comment>
<evidence type="ECO:0000256" key="3">
    <source>
        <dbReference type="SAM" id="MobiDB-lite"/>
    </source>
</evidence>
<evidence type="ECO:0000313" key="5">
    <source>
        <dbReference type="Proteomes" id="UP000037712"/>
    </source>
</evidence>
<dbReference type="PANTHER" id="PTHR43570">
    <property type="entry name" value="ALDEHYDE DEHYDROGENASE"/>
    <property type="match status" value="1"/>
</dbReference>
<feature type="region of interest" description="Disordered" evidence="3">
    <location>
        <begin position="1"/>
        <end position="30"/>
    </location>
</feature>
<keyword evidence="2" id="KW-0520">NAD</keyword>
<keyword evidence="1" id="KW-0560">Oxidoreductase</keyword>
<sequence length="296" mass="31286">MGSSFPEQLSAVLDRQRRTPATASATDPGQRVRPVRAMIDLLVQHHKPLTEAVHADFDGQLPTHVVMDDILTSLTALHRVRESLEGWDSAGRPTYRIPGPSGALWHCGPHHDAGTVAIVGSRTAPLFSLLGPWVSAIGTGHRAVLMPAHGLPRTVRVLSDAAAALLDPAHIAVLVGIENHDDQITADRFDHVVVTGEHHASPPGGTAPTSVLSPGAAGPVNPHRRTFADALATTYAALLPAVTDHAGLVVTVADHPGSCPVLRFTRPGAASAPTDPPTDQWDEDRAPGVDRWRMPA</sequence>
<dbReference type="Gene3D" id="3.40.605.10">
    <property type="entry name" value="Aldehyde Dehydrogenase, Chain A, domain 1"/>
    <property type="match status" value="1"/>
</dbReference>
<feature type="region of interest" description="Disordered" evidence="3">
    <location>
        <begin position="196"/>
        <end position="220"/>
    </location>
</feature>
<dbReference type="GO" id="GO:0004029">
    <property type="term" value="F:aldehyde dehydrogenase (NAD+) activity"/>
    <property type="evidence" value="ECO:0007669"/>
    <property type="project" value="TreeGrafter"/>
</dbReference>
<dbReference type="PANTHER" id="PTHR43570:SF20">
    <property type="entry name" value="ALDEHYDE DEHYDROGENASE ALDX-RELATED"/>
    <property type="match status" value="1"/>
</dbReference>
<name>A0A0M8PQZ1_RHORH</name>
<dbReference type="PATRIC" id="fig|1441923.3.peg.665"/>
<dbReference type="InterPro" id="IPR016162">
    <property type="entry name" value="Ald_DH_N"/>
</dbReference>
<feature type="region of interest" description="Disordered" evidence="3">
    <location>
        <begin position="266"/>
        <end position="296"/>
    </location>
</feature>
<reference evidence="4 5" key="1">
    <citation type="journal article" date="2015" name="Genome Announc.">
        <title>Draft Genome Sequence of Rhodococcus rhodochrous Strain KG-21, a Soil Isolate from Oil Fields of Krishna-Godavari Basin, India.</title>
        <authorList>
            <person name="Dawar C."/>
            <person name="Aggarwal R.K."/>
        </authorList>
    </citation>
    <scope>NUCLEOTIDE SEQUENCE [LARGE SCALE GENOMIC DNA]</scope>
    <source>
        <strain evidence="4 5">KG-21</strain>
    </source>
</reference>
<dbReference type="Proteomes" id="UP000037712">
    <property type="component" value="Unassembled WGS sequence"/>
</dbReference>
<protein>
    <submittedName>
        <fullName evidence="4">Coniferyl aldehyde dehydrogenase</fullName>
    </submittedName>
</protein>
<gene>
    <name evidence="4" type="ORF">Z051_03080</name>
</gene>
<reference evidence="5" key="2">
    <citation type="submission" date="2015-01" db="EMBL/GenBank/DDBJ databases">
        <title>Draft genome sequence of potential hydrocarbon metabolising strain of Rhodococcus rhodochrous.</title>
        <authorList>
            <person name="Aggarwal R.K."/>
            <person name="Dawar C."/>
        </authorList>
    </citation>
    <scope>NUCLEOTIDE SEQUENCE [LARGE SCALE GENOMIC DNA]</scope>
    <source>
        <strain evidence="5">KG-21</strain>
    </source>
</reference>
<dbReference type="InterPro" id="IPR012394">
    <property type="entry name" value="Aldehyde_DH_NAD(P)"/>
</dbReference>
<evidence type="ECO:0000256" key="2">
    <source>
        <dbReference type="ARBA" id="ARBA00023027"/>
    </source>
</evidence>
<dbReference type="EMBL" id="AZYO01000003">
    <property type="protein sequence ID" value="KOS57752.1"/>
    <property type="molecule type" value="Genomic_DNA"/>
</dbReference>
<evidence type="ECO:0000256" key="1">
    <source>
        <dbReference type="ARBA" id="ARBA00023002"/>
    </source>
</evidence>
<dbReference type="SUPFAM" id="SSF53720">
    <property type="entry name" value="ALDH-like"/>
    <property type="match status" value="1"/>
</dbReference>
<accession>A0A0M8PQZ1</accession>
<dbReference type="InterPro" id="IPR016161">
    <property type="entry name" value="Ald_DH/histidinol_DH"/>
</dbReference>
<organism evidence="4 5">
    <name type="scientific">Rhodococcus rhodochrous KG-21</name>
    <dbReference type="NCBI Taxonomy" id="1441923"/>
    <lineage>
        <taxon>Bacteria</taxon>
        <taxon>Bacillati</taxon>
        <taxon>Actinomycetota</taxon>
        <taxon>Actinomycetes</taxon>
        <taxon>Mycobacteriales</taxon>
        <taxon>Nocardiaceae</taxon>
        <taxon>Rhodococcus</taxon>
    </lineage>
</organism>
<dbReference type="GO" id="GO:0005737">
    <property type="term" value="C:cytoplasm"/>
    <property type="evidence" value="ECO:0007669"/>
    <property type="project" value="TreeGrafter"/>
</dbReference>
<dbReference type="RefSeq" id="WP_054371314.1">
    <property type="nucleotide sequence ID" value="NZ_AZYO01000003.1"/>
</dbReference>
<feature type="compositionally biased region" description="Basic and acidic residues" evidence="3">
    <location>
        <begin position="283"/>
        <end position="296"/>
    </location>
</feature>
<proteinExistence type="predicted"/>
<dbReference type="AlphaFoldDB" id="A0A0M8PQZ1"/>
<evidence type="ECO:0000313" key="4">
    <source>
        <dbReference type="EMBL" id="KOS57752.1"/>
    </source>
</evidence>